<dbReference type="AlphaFoldDB" id="A0A7W5D1J9"/>
<gene>
    <name evidence="2" type="ORF">FHR31_000825</name>
</gene>
<keyword evidence="1" id="KW-1133">Transmembrane helix</keyword>
<feature type="transmembrane region" description="Helical" evidence="1">
    <location>
        <begin position="7"/>
        <end position="27"/>
    </location>
</feature>
<accession>A0A7W5D1J9</accession>
<protein>
    <submittedName>
        <fullName evidence="2">Uncharacterized protein</fullName>
    </submittedName>
</protein>
<dbReference type="GeneID" id="93356872"/>
<proteinExistence type="predicted"/>
<evidence type="ECO:0000313" key="3">
    <source>
        <dbReference type="Proteomes" id="UP000530850"/>
    </source>
</evidence>
<evidence type="ECO:0000313" key="2">
    <source>
        <dbReference type="EMBL" id="MBB3171013.1"/>
    </source>
</evidence>
<dbReference type="RefSeq" id="WP_148041096.1">
    <property type="nucleotide sequence ID" value="NZ_CANPEU010000015.1"/>
</dbReference>
<reference evidence="2 3" key="1">
    <citation type="submission" date="2020-08" db="EMBL/GenBank/DDBJ databases">
        <title>Sequencing the genomes of 1000 actinobacteria strains.</title>
        <authorList>
            <person name="Klenk H.-P."/>
        </authorList>
    </citation>
    <scope>NUCLEOTIDE SEQUENCE [LARGE SCALE GENOMIC DNA]</scope>
    <source>
        <strain evidence="2 3">DSM 22242</strain>
    </source>
</reference>
<dbReference type="EMBL" id="JACHYA010000002">
    <property type="protein sequence ID" value="MBB3171013.1"/>
    <property type="molecule type" value="Genomic_DNA"/>
</dbReference>
<name>A0A7W5D1J9_9ACTN</name>
<organism evidence="2 3">
    <name type="scientific">Parvibacter caecicola</name>
    <dbReference type="NCBI Taxonomy" id="747645"/>
    <lineage>
        <taxon>Bacteria</taxon>
        <taxon>Bacillati</taxon>
        <taxon>Actinomycetota</taxon>
        <taxon>Coriobacteriia</taxon>
        <taxon>Coriobacteriales</taxon>
        <taxon>Coriobacteriaceae</taxon>
        <taxon>Parvibacter</taxon>
    </lineage>
</organism>
<sequence>MKTRRYTLFICMAIGGLGIVAMLLLPLLSLDDRYYSCILGLLTGFISGAFLAVATSLCELKIGLRKQKVMLFELCIAFSGCLKQLIISFEFARQYKIPPKLFAPCLSCINGPGMHYANLICTEIDDNLFLSKKKVGSLNKLRSMAMNLDPRIYRLNCMCEMLKCRTQIIELDCQSTFYASSQQVDELDRELVVEIDELFNEVASIGNEFGDEVECAILAIYGQKSLDDFRSQLLEAVNCITPQIEKAIKQPARCQRL</sequence>
<feature type="transmembrane region" description="Helical" evidence="1">
    <location>
        <begin position="33"/>
        <end position="57"/>
    </location>
</feature>
<dbReference type="Proteomes" id="UP000530850">
    <property type="component" value="Unassembled WGS sequence"/>
</dbReference>
<keyword evidence="1" id="KW-0472">Membrane</keyword>
<keyword evidence="1" id="KW-0812">Transmembrane</keyword>
<comment type="caution">
    <text evidence="2">The sequence shown here is derived from an EMBL/GenBank/DDBJ whole genome shotgun (WGS) entry which is preliminary data.</text>
</comment>
<evidence type="ECO:0000256" key="1">
    <source>
        <dbReference type="SAM" id="Phobius"/>
    </source>
</evidence>